<reference evidence="1 2" key="1">
    <citation type="submission" date="2016-09" db="EMBL/GenBank/DDBJ databases">
        <authorList>
            <person name="Capua I."/>
            <person name="De Benedictis P."/>
            <person name="Joannis T."/>
            <person name="Lombin L.H."/>
            <person name="Cattoli G."/>
        </authorList>
    </citation>
    <scope>NUCLEOTIDE SEQUENCE [LARGE SCALE GENOMIC DNA]</scope>
    <source>
        <strain evidence="1 2">GB001</strain>
    </source>
</reference>
<dbReference type="AlphaFoldDB" id="A0A1C6Z230"/>
<proteinExistence type="predicted"/>
<protein>
    <submittedName>
        <fullName evidence="1">Uncharacterized protein</fullName>
    </submittedName>
</protein>
<dbReference type="EMBL" id="FMIQ01000055">
    <property type="protein sequence ID" value="SCM53257.1"/>
    <property type="molecule type" value="Genomic_DNA"/>
</dbReference>
<evidence type="ECO:0000313" key="1">
    <source>
        <dbReference type="EMBL" id="SCM53257.1"/>
    </source>
</evidence>
<name>A0A1C6Z230_HAFAL</name>
<accession>A0A1C6Z230</accession>
<sequence>MSAFCFSVSRTETLFFYFNSFAINSVNTLLNSSVSTVTGFSVKKDPVG</sequence>
<dbReference type="Proteomes" id="UP000094844">
    <property type="component" value="Unassembled WGS sequence"/>
</dbReference>
<gene>
    <name evidence="1" type="ORF">BN1044_02750</name>
</gene>
<organism evidence="1 2">
    <name type="scientific">Hafnia alvei</name>
    <dbReference type="NCBI Taxonomy" id="569"/>
    <lineage>
        <taxon>Bacteria</taxon>
        <taxon>Pseudomonadati</taxon>
        <taxon>Pseudomonadota</taxon>
        <taxon>Gammaproteobacteria</taxon>
        <taxon>Enterobacterales</taxon>
        <taxon>Hafniaceae</taxon>
        <taxon>Hafnia</taxon>
    </lineage>
</organism>
<evidence type="ECO:0000313" key="2">
    <source>
        <dbReference type="Proteomes" id="UP000094844"/>
    </source>
</evidence>